<dbReference type="AlphaFoldDB" id="B5HFZ8"/>
<sequence>MSAGVATVSHDVEAGEVTVQSARRAALDHVLRLIAEAPWSGGLVLRGSMTLPAWVGAAAREPGDLDFVVLEPGEGSAVDRLAPFPYIDQVADVQQWPEAAHAAAGAELWDPEGNFGTYGTRPRLPPEGLRWMDADDFGCESPAVRLYEAVAADPHAGGGVVLDVDGIREDGTWTYRVHETPGIRLTLPYRTADGRAGGIQLDFASDETLPQAPVWTAVPRGDGGPPTVAVTASPELSLAWKLLWLCSDGVARAKDLYDAVLLAEAPRTRLGARLLRTVLGEHAGRFRPEVLESLPVDPDDLRAVRPSPRGGPDHWRGRLVSALGPLFAAGRRTA</sequence>
<evidence type="ECO:0000313" key="2">
    <source>
        <dbReference type="Proteomes" id="UP000002805"/>
    </source>
</evidence>
<reference evidence="2" key="1">
    <citation type="submission" date="2008-02" db="EMBL/GenBank/DDBJ databases">
        <authorList>
            <consortium name="The Broad Institute Genome Sequencing Platform"/>
            <person name="Fischbach M."/>
            <person name="Ward D."/>
            <person name="Young S."/>
            <person name="Jaffe D."/>
            <person name="Gnerre S."/>
            <person name="Berlin A."/>
            <person name="Heiman D."/>
            <person name="Hepburn T."/>
            <person name="Sykes S."/>
            <person name="Alvarado L."/>
            <person name="Kodira C.D."/>
            <person name="Straight P."/>
            <person name="Clardy J."/>
            <person name="Hung D."/>
            <person name="Kolter R."/>
            <person name="Mekalanos J."/>
            <person name="Walker S."/>
            <person name="Walsh C.T."/>
            <person name="Lander E."/>
            <person name="Galagan J."/>
            <person name="Nusbaum C."/>
            <person name="Birren B."/>
        </authorList>
    </citation>
    <scope>NUCLEOTIDE SEQUENCE [LARGE SCALE GENOMIC DNA]</scope>
    <source>
        <strain evidence="2">ATCC 25486 / DSM 40338 / CBS 914.69 / JCM 4507 / NBRC 13074 / NRRL 2958 / 5647</strain>
    </source>
</reference>
<gene>
    <name evidence="1" type="ORF">SSDG_04131</name>
</gene>
<protein>
    <recommendedName>
        <fullName evidence="3">Nucleotidyl transferase AbiEii/AbiGii toxin family protein</fullName>
    </recommendedName>
</protein>
<evidence type="ECO:0008006" key="3">
    <source>
        <dbReference type="Google" id="ProtNLM"/>
    </source>
</evidence>
<accession>B5HFZ8</accession>
<keyword evidence="2" id="KW-1185">Reference proteome</keyword>
<organism evidence="1 2">
    <name type="scientific">Streptomyces pristinaespiralis (strain ATCC 25486 / DSM 40338 / CBS 914.69 / JCM 4507 / KCC S-0507 / NBRC 13074 / NRRL 2958 / 5647)</name>
    <dbReference type="NCBI Taxonomy" id="457429"/>
    <lineage>
        <taxon>Bacteria</taxon>
        <taxon>Bacillati</taxon>
        <taxon>Actinomycetota</taxon>
        <taxon>Actinomycetes</taxon>
        <taxon>Kitasatosporales</taxon>
        <taxon>Streptomycetaceae</taxon>
        <taxon>Streptomyces</taxon>
    </lineage>
</organism>
<dbReference type="Pfam" id="PF08843">
    <property type="entry name" value="AbiEii"/>
    <property type="match status" value="1"/>
</dbReference>
<dbReference type="InterPro" id="IPR014942">
    <property type="entry name" value="AbiEii"/>
</dbReference>
<reference evidence="2" key="2">
    <citation type="submission" date="2009-10" db="EMBL/GenBank/DDBJ databases">
        <title>The genome sequence of Streptomyces pristinaespiralis strain ATCC 25486.</title>
        <authorList>
            <consortium name="The Broad Institute Genome Sequencing Platform"/>
            <consortium name="Broad Institute Microbial Sequencing Center"/>
            <person name="Fischbach M."/>
            <person name="Godfrey P."/>
            <person name="Ward D."/>
            <person name="Young S."/>
            <person name="Zeng Q."/>
            <person name="Koehrsen M."/>
            <person name="Alvarado L."/>
            <person name="Berlin A.M."/>
            <person name="Bochicchio J."/>
            <person name="Borenstein D."/>
            <person name="Chapman S.B."/>
            <person name="Chen Z."/>
            <person name="Engels R."/>
            <person name="Freedman E."/>
            <person name="Gellesch M."/>
            <person name="Goldberg J."/>
            <person name="Griggs A."/>
            <person name="Gujja S."/>
            <person name="Heilman E.R."/>
            <person name="Heiman D.I."/>
            <person name="Hepburn T.A."/>
            <person name="Howarth C."/>
            <person name="Jen D."/>
            <person name="Larson L."/>
            <person name="Lewis B."/>
            <person name="Mehta T."/>
            <person name="Park D."/>
            <person name="Pearson M."/>
            <person name="Richards J."/>
            <person name="Roberts A."/>
            <person name="Saif S."/>
            <person name="Shea T.D."/>
            <person name="Shenoy N."/>
            <person name="Sisk P."/>
            <person name="Stolte C."/>
            <person name="Sykes S.N."/>
            <person name="Thomson T."/>
            <person name="Walk T."/>
            <person name="White J."/>
            <person name="Yandava C."/>
            <person name="Straight P."/>
            <person name="Clardy J."/>
            <person name="Hung D."/>
            <person name="Kolter R."/>
            <person name="Mekalanos J."/>
            <person name="Walker S."/>
            <person name="Walsh C.T."/>
            <person name="Wieland-Brown L.C."/>
            <person name="Haas B."/>
            <person name="Nusbaum C."/>
            <person name="Birren B."/>
        </authorList>
    </citation>
    <scope>NUCLEOTIDE SEQUENCE [LARGE SCALE GENOMIC DNA]</scope>
    <source>
        <strain evidence="2">ATCC 25486 / DSM 40338 / CBS 914.69 / JCM 4507 / NBRC 13074 / NRRL 2958 / 5647</strain>
    </source>
</reference>
<proteinExistence type="predicted"/>
<dbReference type="HOGENOM" id="CLU_047967_0_0_11"/>
<name>B5HFZ8_STRE2</name>
<dbReference type="eggNOG" id="ENOG5030G19">
    <property type="taxonomic scope" value="Bacteria"/>
</dbReference>
<dbReference type="Proteomes" id="UP000002805">
    <property type="component" value="Chromosome"/>
</dbReference>
<dbReference type="EMBL" id="CM000950">
    <property type="protein sequence ID" value="EDY65759.1"/>
    <property type="molecule type" value="Genomic_DNA"/>
</dbReference>
<evidence type="ECO:0000313" key="1">
    <source>
        <dbReference type="EMBL" id="EDY65759.1"/>
    </source>
</evidence>